<keyword evidence="1" id="KW-0812">Transmembrane</keyword>
<dbReference type="RefSeq" id="WP_043580198.1">
    <property type="nucleotide sequence ID" value="NZ_CP011454.1"/>
</dbReference>
<evidence type="ECO:0000313" key="2">
    <source>
        <dbReference type="EMBL" id="AMW04070.1"/>
    </source>
</evidence>
<keyword evidence="3" id="KW-1185">Reference proteome</keyword>
<evidence type="ECO:0000313" key="3">
    <source>
        <dbReference type="Proteomes" id="UP000076404"/>
    </source>
</evidence>
<dbReference type="KEGG" id="gph:GEMMAAP_02895"/>
<reference evidence="2 3" key="2">
    <citation type="journal article" date="2016" name="Environ. Microbiol. Rep.">
        <title>Metagenomic evidence for the presence of phototrophic Gemmatimonadetes bacteria in diverse environments.</title>
        <authorList>
            <person name="Zeng Y."/>
            <person name="Baumbach J."/>
            <person name="Barbosa E.G."/>
            <person name="Azevedo V."/>
            <person name="Zhang C."/>
            <person name="Koblizek M."/>
        </authorList>
    </citation>
    <scope>NUCLEOTIDE SEQUENCE [LARGE SCALE GENOMIC DNA]</scope>
    <source>
        <strain evidence="2 3">AP64</strain>
    </source>
</reference>
<organism evidence="2 3">
    <name type="scientific">Gemmatimonas phototrophica</name>
    <dbReference type="NCBI Taxonomy" id="1379270"/>
    <lineage>
        <taxon>Bacteria</taxon>
        <taxon>Pseudomonadati</taxon>
        <taxon>Gemmatimonadota</taxon>
        <taxon>Gemmatimonadia</taxon>
        <taxon>Gemmatimonadales</taxon>
        <taxon>Gemmatimonadaceae</taxon>
        <taxon>Gemmatimonas</taxon>
    </lineage>
</organism>
<gene>
    <name evidence="2" type="ORF">GEMMAAP_02895</name>
</gene>
<dbReference type="AlphaFoldDB" id="A0A143BHZ1"/>
<name>A0A143BHZ1_9BACT</name>
<keyword evidence="1" id="KW-1133">Transmembrane helix</keyword>
<keyword evidence="1" id="KW-0472">Membrane</keyword>
<dbReference type="Proteomes" id="UP000076404">
    <property type="component" value="Chromosome"/>
</dbReference>
<proteinExistence type="predicted"/>
<protein>
    <submittedName>
        <fullName evidence="2">Uncharacterized protein</fullName>
    </submittedName>
</protein>
<dbReference type="STRING" id="1379270.GEMMAAP_02895"/>
<reference evidence="2 3" key="1">
    <citation type="journal article" date="2014" name="Proc. Natl. Acad. Sci. U.S.A.">
        <title>Functional type 2 photosynthetic reaction centers found in the rare bacterial phylum Gemmatimonadetes.</title>
        <authorList>
            <person name="Zeng Y."/>
            <person name="Feng F."/>
            <person name="Medova H."/>
            <person name="Dean J."/>
            <person name="Koblizek M."/>
        </authorList>
    </citation>
    <scope>NUCLEOTIDE SEQUENCE [LARGE SCALE GENOMIC DNA]</scope>
    <source>
        <strain evidence="2 3">AP64</strain>
    </source>
</reference>
<feature type="transmembrane region" description="Helical" evidence="1">
    <location>
        <begin position="48"/>
        <end position="71"/>
    </location>
</feature>
<dbReference type="EMBL" id="CP011454">
    <property type="protein sequence ID" value="AMW04070.1"/>
    <property type="molecule type" value="Genomic_DNA"/>
</dbReference>
<evidence type="ECO:0000256" key="1">
    <source>
        <dbReference type="SAM" id="Phobius"/>
    </source>
</evidence>
<sequence>MPSSSTRVLTTSGVLLGALAGAAAASVLYGVLDANGFGQTIFRTRLSMLLVGIGTLPFFTLAGAILGGVTMRRLAPSLSARTSSSSSSSSA</sequence>
<accession>A0A143BHZ1</accession>